<evidence type="ECO:0000313" key="2">
    <source>
        <dbReference type="EMBL" id="GAA2036089.1"/>
    </source>
</evidence>
<dbReference type="Proteomes" id="UP001501285">
    <property type="component" value="Unassembled WGS sequence"/>
</dbReference>
<accession>A0ABN2UHU5</accession>
<evidence type="ECO:0000256" key="1">
    <source>
        <dbReference type="SAM" id="MobiDB-lite"/>
    </source>
</evidence>
<protein>
    <submittedName>
        <fullName evidence="2">Uncharacterized protein</fullName>
    </submittedName>
</protein>
<comment type="caution">
    <text evidence="2">The sequence shown here is derived from an EMBL/GenBank/DDBJ whole genome shotgun (WGS) entry which is preliminary data.</text>
</comment>
<sequence length="78" mass="8152">MTDVAEVGPAGVRRSPALSAQVPGVGVEQFGVLLQHVRPRGTRLRHIRHLGTIANRGCLGKRTSHPEARAGGAVSPPS</sequence>
<name>A0ABN2UHU5_9MICO</name>
<reference evidence="2 3" key="1">
    <citation type="journal article" date="2019" name="Int. J. Syst. Evol. Microbiol.">
        <title>The Global Catalogue of Microorganisms (GCM) 10K type strain sequencing project: providing services to taxonomists for standard genome sequencing and annotation.</title>
        <authorList>
            <consortium name="The Broad Institute Genomics Platform"/>
            <consortium name="The Broad Institute Genome Sequencing Center for Infectious Disease"/>
            <person name="Wu L."/>
            <person name="Ma J."/>
        </authorList>
    </citation>
    <scope>NUCLEOTIDE SEQUENCE [LARGE SCALE GENOMIC DNA]</scope>
    <source>
        <strain evidence="2 3">JCM 14283</strain>
    </source>
</reference>
<feature type="region of interest" description="Disordered" evidence="1">
    <location>
        <begin position="58"/>
        <end position="78"/>
    </location>
</feature>
<keyword evidence="3" id="KW-1185">Reference proteome</keyword>
<proteinExistence type="predicted"/>
<dbReference type="EMBL" id="BAAANB010000021">
    <property type="protein sequence ID" value="GAA2036089.1"/>
    <property type="molecule type" value="Genomic_DNA"/>
</dbReference>
<evidence type="ECO:0000313" key="3">
    <source>
        <dbReference type="Proteomes" id="UP001501285"/>
    </source>
</evidence>
<gene>
    <name evidence="2" type="ORF">GCM10009740_29010</name>
</gene>
<organism evidence="2 3">
    <name type="scientific">Terrabacter terrae</name>
    <dbReference type="NCBI Taxonomy" id="318434"/>
    <lineage>
        <taxon>Bacteria</taxon>
        <taxon>Bacillati</taxon>
        <taxon>Actinomycetota</taxon>
        <taxon>Actinomycetes</taxon>
        <taxon>Micrococcales</taxon>
        <taxon>Intrasporangiaceae</taxon>
        <taxon>Terrabacter</taxon>
    </lineage>
</organism>